<sequence>MITISVTQNNYQSAADKQILYVACAQASPELIYYKEASEFLKTNL</sequence>
<reference evidence="1 2" key="1">
    <citation type="submission" date="2016-10" db="EMBL/GenBank/DDBJ databases">
        <authorList>
            <person name="de Groot N.N."/>
        </authorList>
    </citation>
    <scope>NUCLEOTIDE SEQUENCE [LARGE SCALE GENOMIC DNA]</scope>
    <source>
        <strain evidence="1 2">DSM 17794</strain>
    </source>
</reference>
<dbReference type="RefSeq" id="WP_175494797.1">
    <property type="nucleotide sequence ID" value="NZ_FOVL01000013.1"/>
</dbReference>
<protein>
    <submittedName>
        <fullName evidence="1">Uncharacterized protein</fullName>
    </submittedName>
</protein>
<name>A0A1I5B7L5_9FLAO</name>
<dbReference type="Proteomes" id="UP000199153">
    <property type="component" value="Unassembled WGS sequence"/>
</dbReference>
<gene>
    <name evidence="1" type="ORF">SAMN05660413_02236</name>
</gene>
<evidence type="ECO:0000313" key="1">
    <source>
        <dbReference type="EMBL" id="SFN70702.1"/>
    </source>
</evidence>
<proteinExistence type="predicted"/>
<evidence type="ECO:0000313" key="2">
    <source>
        <dbReference type="Proteomes" id="UP000199153"/>
    </source>
</evidence>
<dbReference type="EMBL" id="FOVL01000013">
    <property type="protein sequence ID" value="SFN70702.1"/>
    <property type="molecule type" value="Genomic_DNA"/>
</dbReference>
<keyword evidence="2" id="KW-1185">Reference proteome</keyword>
<accession>A0A1I5B7L5</accession>
<organism evidence="1 2">
    <name type="scientific">Salegentibacter flavus</name>
    <dbReference type="NCBI Taxonomy" id="287099"/>
    <lineage>
        <taxon>Bacteria</taxon>
        <taxon>Pseudomonadati</taxon>
        <taxon>Bacteroidota</taxon>
        <taxon>Flavobacteriia</taxon>
        <taxon>Flavobacteriales</taxon>
        <taxon>Flavobacteriaceae</taxon>
        <taxon>Salegentibacter</taxon>
    </lineage>
</organism>
<dbReference type="AlphaFoldDB" id="A0A1I5B7L5"/>